<sequence>MNEFIIVFRESLEACLIVGIIYTLLEKNNLDREIKQLWLGVFFALIASGILGILLNSIKQSIGNASIQALFESVFMFLTAGLLWYVIFWLSKHVSDRVELEGQAKKAIATSGIGVFLVVFFAILREGFETAIFLMGSFSILQTFSYIGFFTGMFAAILIGYFVVIQGRRINLRSFFQATTLLLVIFASGMVAYGTHEAEEFIVKGDHLEWVGLKEKQDIVRVWNILEPKSELTESENSTYYSYNLGGKNKYTHVMHDKGRIGVFLKGFFGYNSNPNWIEFILWMLSLTFGIRLWRKFYF</sequence>
<dbReference type="AlphaFoldDB" id="A0A381UEX1"/>
<dbReference type="GO" id="GO:0015093">
    <property type="term" value="F:ferrous iron transmembrane transporter activity"/>
    <property type="evidence" value="ECO:0007669"/>
    <property type="project" value="TreeGrafter"/>
</dbReference>
<evidence type="ECO:0008006" key="8">
    <source>
        <dbReference type="Google" id="ProtNLM"/>
    </source>
</evidence>
<dbReference type="EMBL" id="UINC01006057">
    <property type="protein sequence ID" value="SVA25203.1"/>
    <property type="molecule type" value="Genomic_DNA"/>
</dbReference>
<comment type="subcellular location">
    <subcellularLocation>
        <location evidence="1">Membrane</location>
        <topology evidence="1">Multi-pass membrane protein</topology>
    </subcellularLocation>
</comment>
<organism evidence="7">
    <name type="scientific">marine metagenome</name>
    <dbReference type="NCBI Taxonomy" id="408172"/>
    <lineage>
        <taxon>unclassified sequences</taxon>
        <taxon>metagenomes</taxon>
        <taxon>ecological metagenomes</taxon>
    </lineage>
</organism>
<evidence type="ECO:0000256" key="3">
    <source>
        <dbReference type="ARBA" id="ARBA00022692"/>
    </source>
</evidence>
<evidence type="ECO:0000256" key="5">
    <source>
        <dbReference type="ARBA" id="ARBA00023136"/>
    </source>
</evidence>
<feature type="transmembrane region" description="Helical" evidence="6">
    <location>
        <begin position="144"/>
        <end position="163"/>
    </location>
</feature>
<dbReference type="GO" id="GO:0033573">
    <property type="term" value="C:high-affinity iron permease complex"/>
    <property type="evidence" value="ECO:0007669"/>
    <property type="project" value="InterPro"/>
</dbReference>
<feature type="transmembrane region" description="Helical" evidence="6">
    <location>
        <begin position="277"/>
        <end position="294"/>
    </location>
</feature>
<reference evidence="7" key="1">
    <citation type="submission" date="2018-05" db="EMBL/GenBank/DDBJ databases">
        <authorList>
            <person name="Lanie J.A."/>
            <person name="Ng W.-L."/>
            <person name="Kazmierczak K.M."/>
            <person name="Andrzejewski T.M."/>
            <person name="Davidsen T.M."/>
            <person name="Wayne K.J."/>
            <person name="Tettelin H."/>
            <person name="Glass J.I."/>
            <person name="Rusch D."/>
            <person name="Podicherti R."/>
            <person name="Tsui H.-C.T."/>
            <person name="Winkler M.E."/>
        </authorList>
    </citation>
    <scope>NUCLEOTIDE SEQUENCE</scope>
</reference>
<keyword evidence="5 6" id="KW-0472">Membrane</keyword>
<accession>A0A381UEX1</accession>
<dbReference type="PANTHER" id="PTHR31632:SF2">
    <property type="entry name" value="PLASMA MEMBRANE IRON PERMEASE"/>
    <property type="match status" value="1"/>
</dbReference>
<evidence type="ECO:0000256" key="6">
    <source>
        <dbReference type="SAM" id="Phobius"/>
    </source>
</evidence>
<name>A0A381UEX1_9ZZZZ</name>
<proteinExistence type="inferred from homology"/>
<protein>
    <recommendedName>
        <fullName evidence="8">Iron permease FTR1 family protein</fullName>
    </recommendedName>
</protein>
<evidence type="ECO:0000256" key="1">
    <source>
        <dbReference type="ARBA" id="ARBA00004141"/>
    </source>
</evidence>
<feature type="transmembrane region" description="Helical" evidence="6">
    <location>
        <begin position="67"/>
        <end position="87"/>
    </location>
</feature>
<gene>
    <name evidence="7" type="ORF">METZ01_LOCUS78057</name>
</gene>
<dbReference type="InterPro" id="IPR004923">
    <property type="entry name" value="FTR1/Fip1/EfeU"/>
</dbReference>
<dbReference type="Pfam" id="PF03239">
    <property type="entry name" value="FTR1"/>
    <property type="match status" value="1"/>
</dbReference>
<dbReference type="PANTHER" id="PTHR31632">
    <property type="entry name" value="IRON TRANSPORTER FTH1"/>
    <property type="match status" value="1"/>
</dbReference>
<evidence type="ECO:0000256" key="2">
    <source>
        <dbReference type="ARBA" id="ARBA00008333"/>
    </source>
</evidence>
<feature type="transmembrane region" description="Helical" evidence="6">
    <location>
        <begin position="107"/>
        <end position="124"/>
    </location>
</feature>
<feature type="transmembrane region" description="Helical" evidence="6">
    <location>
        <begin position="6"/>
        <end position="25"/>
    </location>
</feature>
<keyword evidence="4 6" id="KW-1133">Transmembrane helix</keyword>
<feature type="transmembrane region" description="Helical" evidence="6">
    <location>
        <begin position="175"/>
        <end position="194"/>
    </location>
</feature>
<feature type="transmembrane region" description="Helical" evidence="6">
    <location>
        <begin position="37"/>
        <end position="55"/>
    </location>
</feature>
<evidence type="ECO:0000256" key="4">
    <source>
        <dbReference type="ARBA" id="ARBA00022989"/>
    </source>
</evidence>
<comment type="similarity">
    <text evidence="2">Belongs to the oxidase-dependent Fe transporter (OFeT) (TC 9.A.10.1) family.</text>
</comment>
<evidence type="ECO:0000313" key="7">
    <source>
        <dbReference type="EMBL" id="SVA25203.1"/>
    </source>
</evidence>
<keyword evidence="3 6" id="KW-0812">Transmembrane</keyword>